<keyword evidence="8" id="KW-0238">DNA-binding</keyword>
<dbReference type="PANTHER" id="PTHR33238">
    <property type="entry name" value="IRON (METAL) DEPENDENT REPRESSOR, DTXR FAMILY"/>
    <property type="match status" value="1"/>
</dbReference>
<evidence type="ECO:0000256" key="3">
    <source>
        <dbReference type="ARBA" id="ARBA00011738"/>
    </source>
</evidence>
<proteinExistence type="inferred from homology"/>
<evidence type="ECO:0000256" key="12">
    <source>
        <dbReference type="ARBA" id="ARBA00025185"/>
    </source>
</evidence>
<dbReference type="RefSeq" id="WP_014456088.1">
    <property type="nucleotide sequence ID" value="NC_017098.1"/>
</dbReference>
<keyword evidence="10" id="KW-0804">Transcription</keyword>
<dbReference type="InterPro" id="IPR036421">
    <property type="entry name" value="Fe_dep_repressor_sf"/>
</dbReference>
<evidence type="ECO:0000313" key="15">
    <source>
        <dbReference type="EMBL" id="AFG38105.1"/>
    </source>
</evidence>
<feature type="domain" description="HTH dtxR-type" evidence="14">
    <location>
        <begin position="4"/>
        <end position="65"/>
    </location>
</feature>
<organism evidence="15 16">
    <name type="scientific">Spirochaeta africana (strain ATCC 700263 / DSM 8902 / Z-7692)</name>
    <dbReference type="NCBI Taxonomy" id="889378"/>
    <lineage>
        <taxon>Bacteria</taxon>
        <taxon>Pseudomonadati</taxon>
        <taxon>Spirochaetota</taxon>
        <taxon>Spirochaetia</taxon>
        <taxon>Spirochaetales</taxon>
        <taxon>Spirochaetaceae</taxon>
        <taxon>Spirochaeta</taxon>
    </lineage>
</organism>
<evidence type="ECO:0000259" key="14">
    <source>
        <dbReference type="PROSITE" id="PS50944"/>
    </source>
</evidence>
<comment type="subcellular location">
    <subcellularLocation>
        <location evidence="1">Cytoplasm</location>
    </subcellularLocation>
</comment>
<evidence type="ECO:0000256" key="11">
    <source>
        <dbReference type="ARBA" id="ARBA00023211"/>
    </source>
</evidence>
<dbReference type="SUPFAM" id="SSF47979">
    <property type="entry name" value="Iron-dependent repressor protein, dimerization domain"/>
    <property type="match status" value="1"/>
</dbReference>
<dbReference type="Pfam" id="PF01325">
    <property type="entry name" value="Fe_dep_repress"/>
    <property type="match status" value="1"/>
</dbReference>
<dbReference type="EMBL" id="CP003282">
    <property type="protein sequence ID" value="AFG38105.1"/>
    <property type="molecule type" value="Genomic_DNA"/>
</dbReference>
<dbReference type="PROSITE" id="PS50944">
    <property type="entry name" value="HTH_DTXR"/>
    <property type="match status" value="1"/>
</dbReference>
<dbReference type="GO" id="GO:0046983">
    <property type="term" value="F:protein dimerization activity"/>
    <property type="evidence" value="ECO:0007669"/>
    <property type="project" value="InterPro"/>
</dbReference>
<dbReference type="OrthoDB" id="9794394at2"/>
<dbReference type="SUPFAM" id="SSF46785">
    <property type="entry name" value="Winged helix' DNA-binding domain"/>
    <property type="match status" value="1"/>
</dbReference>
<dbReference type="InterPro" id="IPR036390">
    <property type="entry name" value="WH_DNA-bd_sf"/>
</dbReference>
<reference evidence="16" key="1">
    <citation type="journal article" date="2013" name="Stand. Genomic Sci.">
        <title>Complete genome sequence of the halophilic bacterium Spirochaeta africana type strain (Z-7692(T)) from the alkaline Lake Magadi in the East African Rift.</title>
        <authorList>
            <person name="Liolos K."/>
            <person name="Abt B."/>
            <person name="Scheuner C."/>
            <person name="Teshima H."/>
            <person name="Held B."/>
            <person name="Lapidus A."/>
            <person name="Nolan M."/>
            <person name="Lucas S."/>
            <person name="Deshpande S."/>
            <person name="Cheng J.F."/>
            <person name="Tapia R."/>
            <person name="Goodwin L.A."/>
            <person name="Pitluck S."/>
            <person name="Pagani I."/>
            <person name="Ivanova N."/>
            <person name="Mavromatis K."/>
            <person name="Mikhailova N."/>
            <person name="Huntemann M."/>
            <person name="Pati A."/>
            <person name="Chen A."/>
            <person name="Palaniappan K."/>
            <person name="Land M."/>
            <person name="Rohde M."/>
            <person name="Tindall B.J."/>
            <person name="Detter J.C."/>
            <person name="Goker M."/>
            <person name="Bristow J."/>
            <person name="Eisen J.A."/>
            <person name="Markowitz V."/>
            <person name="Hugenholtz P."/>
            <person name="Woyke T."/>
            <person name="Klenk H.P."/>
            <person name="Kyrpides N.C."/>
        </authorList>
    </citation>
    <scope>NUCLEOTIDE SEQUENCE</scope>
    <source>
        <strain evidence="16">ATCC 700263 / DSM 8902 / Z-7692</strain>
    </source>
</reference>
<keyword evidence="16" id="KW-1185">Reference proteome</keyword>
<evidence type="ECO:0000256" key="2">
    <source>
        <dbReference type="ARBA" id="ARBA00007871"/>
    </source>
</evidence>
<dbReference type="PANTHER" id="PTHR33238:SF11">
    <property type="entry name" value="TRANSCRIPTIONAL REGULATOR MNTR"/>
    <property type="match status" value="1"/>
</dbReference>
<keyword evidence="9" id="KW-0010">Activator</keyword>
<dbReference type="GO" id="GO:0005737">
    <property type="term" value="C:cytoplasm"/>
    <property type="evidence" value="ECO:0007669"/>
    <property type="project" value="UniProtKB-SubCell"/>
</dbReference>
<evidence type="ECO:0000256" key="9">
    <source>
        <dbReference type="ARBA" id="ARBA00023159"/>
    </source>
</evidence>
<dbReference type="InterPro" id="IPR036388">
    <property type="entry name" value="WH-like_DNA-bd_sf"/>
</dbReference>
<gene>
    <name evidence="15" type="ordered locus">Spiaf_2057</name>
</gene>
<protein>
    <recommendedName>
        <fullName evidence="4">Transcriptional regulator MntR</fullName>
    </recommendedName>
    <alternativeName>
        <fullName evidence="13">Manganese transport regulator</fullName>
    </alternativeName>
</protein>
<dbReference type="InterPro" id="IPR050536">
    <property type="entry name" value="DtxR_MntR_Metal-Reg"/>
</dbReference>
<keyword evidence="7" id="KW-0805">Transcription regulation</keyword>
<dbReference type="AlphaFoldDB" id="H9UKR2"/>
<dbReference type="PATRIC" id="fig|889378.3.peg.2044"/>
<dbReference type="Proteomes" id="UP000007383">
    <property type="component" value="Chromosome"/>
</dbReference>
<evidence type="ECO:0000256" key="10">
    <source>
        <dbReference type="ARBA" id="ARBA00023163"/>
    </source>
</evidence>
<evidence type="ECO:0000256" key="5">
    <source>
        <dbReference type="ARBA" id="ARBA00022490"/>
    </source>
</evidence>
<dbReference type="GO" id="GO:0003700">
    <property type="term" value="F:DNA-binding transcription factor activity"/>
    <property type="evidence" value="ECO:0007669"/>
    <property type="project" value="InterPro"/>
</dbReference>
<evidence type="ECO:0000256" key="6">
    <source>
        <dbReference type="ARBA" id="ARBA00022491"/>
    </source>
</evidence>
<keyword evidence="5" id="KW-0963">Cytoplasm</keyword>
<evidence type="ECO:0000313" key="16">
    <source>
        <dbReference type="Proteomes" id="UP000007383"/>
    </source>
</evidence>
<dbReference type="SMART" id="SM00529">
    <property type="entry name" value="HTH_DTXR"/>
    <property type="match status" value="1"/>
</dbReference>
<sequence length="163" mass="18213">MEPLSPSLETYLEAIYVVRDPNGVSHTTAIAEHLNVRKPSVTGALRSLAERGLISYQPYRPIQLTASGQRLARDIHRRHQILREFLKKVLGIPDAIADQNAGTLEHHISPLVQSRLVAYINFIDTCVEERFVWKDDAGFTCYGTGSDCSDCSYTAYDSKTNST</sequence>
<keyword evidence="6" id="KW-0678">Repressor</keyword>
<comment type="subunit">
    <text evidence="3">Homodimer.</text>
</comment>
<dbReference type="KEGG" id="sfc:Spiaf_2057"/>
<dbReference type="Gene3D" id="1.10.60.10">
    <property type="entry name" value="Iron dependent repressor, metal binding and dimerisation domain"/>
    <property type="match status" value="1"/>
</dbReference>
<comment type="function">
    <text evidence="12">In the presence of manganese, represses expression of mntH and mntS. Up-regulates expression of mntP.</text>
</comment>
<dbReference type="Gene3D" id="1.10.10.10">
    <property type="entry name" value="Winged helix-like DNA-binding domain superfamily/Winged helix DNA-binding domain"/>
    <property type="match status" value="1"/>
</dbReference>
<dbReference type="Pfam" id="PF02742">
    <property type="entry name" value="Fe_dep_repr_C"/>
    <property type="match status" value="1"/>
</dbReference>
<dbReference type="GO" id="GO:0003677">
    <property type="term" value="F:DNA binding"/>
    <property type="evidence" value="ECO:0007669"/>
    <property type="project" value="UniProtKB-KW"/>
</dbReference>
<dbReference type="InterPro" id="IPR001367">
    <property type="entry name" value="Fe_dep_repressor"/>
</dbReference>
<dbReference type="STRING" id="889378.Spiaf_2057"/>
<evidence type="ECO:0000256" key="7">
    <source>
        <dbReference type="ARBA" id="ARBA00023015"/>
    </source>
</evidence>
<dbReference type="GO" id="GO:0046914">
    <property type="term" value="F:transition metal ion binding"/>
    <property type="evidence" value="ECO:0007669"/>
    <property type="project" value="InterPro"/>
</dbReference>
<accession>H9UKR2</accession>
<evidence type="ECO:0000256" key="8">
    <source>
        <dbReference type="ARBA" id="ARBA00023125"/>
    </source>
</evidence>
<dbReference type="HOGENOM" id="CLU_069532_3_0_12"/>
<comment type="similarity">
    <text evidence="2">Belongs to the DtxR/MntR family.</text>
</comment>
<dbReference type="InterPro" id="IPR022687">
    <property type="entry name" value="HTH_DTXR"/>
</dbReference>
<dbReference type="eggNOG" id="COG1321">
    <property type="taxonomic scope" value="Bacteria"/>
</dbReference>
<evidence type="ECO:0000256" key="13">
    <source>
        <dbReference type="ARBA" id="ARBA00032593"/>
    </source>
</evidence>
<evidence type="ECO:0000256" key="4">
    <source>
        <dbReference type="ARBA" id="ARBA00022386"/>
    </source>
</evidence>
<dbReference type="InterPro" id="IPR022689">
    <property type="entry name" value="Iron_dep_repressor"/>
</dbReference>
<evidence type="ECO:0000256" key="1">
    <source>
        <dbReference type="ARBA" id="ARBA00004496"/>
    </source>
</evidence>
<name>H9UKR2_SPIAZ</name>
<keyword evidence="11" id="KW-0464">Manganese</keyword>